<reference evidence="1 2" key="1">
    <citation type="journal article" date="2020" name="Appl. Environ. Microbiol.">
        <title>Genomic Characteristics of a Novel Species of Ammonia-Oxidizing Archaea from the Jiulong River Estuary.</title>
        <authorList>
            <person name="Zou D."/>
            <person name="Wan R."/>
            <person name="Han L."/>
            <person name="Xu M.N."/>
            <person name="Liu Y."/>
            <person name="Liu H."/>
            <person name="Kao S.J."/>
            <person name="Li M."/>
        </authorList>
    </citation>
    <scope>NUCLEOTIDE SEQUENCE [LARGE SCALE GENOMIC DNA]</scope>
    <source>
        <strain evidence="1">S2bin1</strain>
    </source>
</reference>
<comment type="caution">
    <text evidence="1">The sequence shown here is derived from an EMBL/GenBank/DDBJ whole genome shotgun (WGS) entry which is preliminary data.</text>
</comment>
<dbReference type="EMBL" id="JACEMX010000134">
    <property type="protein sequence ID" value="MBA4463772.1"/>
    <property type="molecule type" value="Genomic_DNA"/>
</dbReference>
<evidence type="ECO:0000313" key="1">
    <source>
        <dbReference type="EMBL" id="MBA4463772.1"/>
    </source>
</evidence>
<organism evidence="1 2">
    <name type="scientific">Candidatus Nitrosomaritimum aestuariumsis</name>
    <dbReference type="NCBI Taxonomy" id="3342354"/>
    <lineage>
        <taxon>Archaea</taxon>
        <taxon>Nitrososphaerota</taxon>
        <taxon>Nitrososphaeria</taxon>
        <taxon>Nitrosopumilales</taxon>
        <taxon>Nitrosopumilaceae</taxon>
        <taxon>Candidatus Nitrosomaritimum</taxon>
    </lineage>
</organism>
<accession>A0AC60W8M7</accession>
<gene>
    <name evidence="1" type="ORF">H2B01_06285</name>
</gene>
<proteinExistence type="predicted"/>
<dbReference type="Proteomes" id="UP000591542">
    <property type="component" value="Unassembled WGS sequence"/>
</dbReference>
<sequence length="122" mass="13724">MNTIMKVLIVDDNQDITGLLSKFLKAKGFENVVTNDPRDGLERIKEENYDVVLLDISMPEMSGIDIIQTLEREKILKDQKIVIFSATAFTTSQINDLLKKEGIQGCLKKPIQLNELLTAITS</sequence>
<name>A0AC60W8M7_9ARCH</name>
<evidence type="ECO:0000313" key="2">
    <source>
        <dbReference type="Proteomes" id="UP000591542"/>
    </source>
</evidence>
<protein>
    <submittedName>
        <fullName evidence="1">Response regulator</fullName>
    </submittedName>
</protein>